<evidence type="ECO:0000256" key="1">
    <source>
        <dbReference type="ARBA" id="ARBA00022729"/>
    </source>
</evidence>
<dbReference type="EMBL" id="HACA01004928">
    <property type="protein sequence ID" value="CDW22289.1"/>
    <property type="molecule type" value="Transcribed_RNA"/>
</dbReference>
<dbReference type="SMART" id="SM00209">
    <property type="entry name" value="TSP1"/>
    <property type="match status" value="1"/>
</dbReference>
<dbReference type="InterPro" id="IPR036364">
    <property type="entry name" value="SEA_dom_sf"/>
</dbReference>
<dbReference type="SMART" id="SM00181">
    <property type="entry name" value="EGF"/>
    <property type="match status" value="1"/>
</dbReference>
<evidence type="ECO:0000256" key="6">
    <source>
        <dbReference type="SAM" id="SignalP"/>
    </source>
</evidence>
<dbReference type="InterPro" id="IPR000742">
    <property type="entry name" value="EGF"/>
</dbReference>
<dbReference type="SMART" id="SM00223">
    <property type="entry name" value="APPLE"/>
    <property type="match status" value="2"/>
</dbReference>
<name>A0A0K2T870_LEPSM</name>
<feature type="domain" description="SEA" evidence="7">
    <location>
        <begin position="342"/>
        <end position="467"/>
    </location>
</feature>
<dbReference type="Pfam" id="PF01390">
    <property type="entry name" value="SEA"/>
    <property type="match status" value="1"/>
</dbReference>
<sequence>MNIKKKSPILWLQLASVLLILLLHIDSTHTQQQECCSGLKVSSNGLSTRFQSSRLGIYHQVGTLSSRPIYKNEQRNEYLFYLTTRSRGLWMIGPNPGSFNGGIANRADHPCIENIPTGSWKYADGSGWKKDSELSFECYSDVTECLYSDDSVLEGGDLYPNSVSFVSGTFECIRLCSSTPRCRYWSVDKLMNETRHVCTLKAWKGELIPKKGYVSGSLPKACHESAEPSTQITPSSNNRVSASDDNACVYRNLEFEGGDLRLLQNISSFSECRGKCSEYIECSLFSHHILRRECRLKSNQVSVRRNLRVSSGASIKTCKQVLSLKKRKQFFGRSKSEFKKYEDNEINGQFRITSEKWNPELENQESQSFQEMSSTIKDSLLEMIMEDSDIRDKAKFDITIVGFSPGSVICNFRINYILKEAYVAIPFIIKPKNVTNALLDKFKFQRGILFQRFVIASGSFKASSPVDHCDAMGCSHKCTYDYALQDYRCICPPGLYLDGDDKNCVEESLTTTTTPSNLPSDDSELPENCLLSPWTRWSRCSATCGPSTRSRARVVILPSKNGGSCDGDLREEKSCNLPACPGAENEVVEENNEDDIDDSEIVTRPTIDVSSKRVQNKEIENAESIDFEKLKELAPTIKSYVINKGIPYFYINNKMYYIPLGTTKVLQPLEKNSNIYTIQYTHPDGLQEQFELTNIESPAPTPTSFKLVDPKVISLPELIKNLDKVSNYYTITERVYFIINGIPNRIGEGRTDIVQDEVSGIPQIKYTYPEGRMSFIRLNQFASNADNSNEKVKNGPVNVNVGEFQKLLSDIEFYHLVDGAPYFMINGRPYAISPGKTEIVPSSESGVYIIRHFKPDNSVYEIKIKNDIPLPTVSQLPTIHNLSQNNPEIVDIYELEKLIPEVSGFYFIGSSPYFFVRGKPYKVEPGKIEIVYGPKGLPTQVKNILPDGTIYSIDLGSHSISPITTQTTVTPRLEDDSSSTSLPNQEDVSVLSQKVPEKITIQELEQLLPNISAYFEINSEPRFVIHNTPYVVSPGMTKVIPGDKSSSPTISYTYPNGTIYDIKLGGSSVSSGSPSGTYPTDSYESISIEELEKLIPQMSAYYIKDGTPYFVIYGKSYRIEPGKSEIIQDENSSGLTIKYTFPNATVYEIKLGSSEVGSTPSPLVPSILDEDKTKEITIEELEKSISDVSGYFIKNGVTYFVIDGEALVIKPGSTSISKGDDDSSLIIRHVYPNDTIYEVSIENSEASHTSVPHEIITNEPIGDNRVQSIGIKELEKLIPQITGYYILNGVPYFIINGKPHKVKDGNTEVLPEENGSSLIIRHIDQDNNTYEIYLGMKPKVEYQPSLDKGSPISTEKVTEDPSLEYGEPQIITFEELRNLLPKFSGYFVKEGVTFFIIAGKTYKVEPGLIEVIPDDKNSVIFVKYTHPDGNKSEIQLATHSADREPTSIAIKDFENLLANLSGYYVKNGAPYFVINEEPYTINGGVTEIISDQPNSPLTIRHTFPNGTIYDIEVGISSTELSSGSPHSPREEPVVITVDELKNLIPKVTGYYVQDGVTYFMINDKPHKVQPGKTNIKKSEEDGALIIQHENANGTLEEIKLSKEPDQVKEVTITELKDLIPKLTGYYNKNDVPYFIINDMTYIVKPGKTQVTQNDDGSSFVVKNISPEGLVTEINLGKPVQQQESPTTLENEKTPEISIDDLEKNIENVTGYYIRNGVPYFILNDNPYRITPGKTEIVENKDNSSTPLLIRHERPDGSIKEIEIQRNPSDGSQTFEEVQPISFDDFEKNINEVTGYYSKNKEPYFIIGGKTHKITPGKTQYKQNEDTDTIKIEHQFPDGTKKEIVISAKSIIPQEKDSQFGTSIISGTESKSEKSTSTQSPKSDIQEDDSELDKTTTVQPIEEIVEGISIEELEKELPNIEKYITKNGIPYFFFNGVPKKVESGTTEIIQNNEDGTFSVKHVTPEGEIKEIKFSPKPFVFTQDSESSTPSSVETTSFQSEDTITVLPVYQVEKISFDDFEKEVPNVSEYYIKDGVPYFVISDKPTKIESGLTEVKPNSEDGSIKIIHTYPDGGVKEITLSAQPLQTTQGFSTTVSLGETTPSSDAVVTTTVSQDAVTTTLSEGLILEDDEIEDIPELISFDNLIKELPKISKYYIHRGIPYFVIKNKPHRVESGVTQVKPNDDGTLSIVNISPDGIVKEAQITTDQLKKDDAIDEERPEMISFEDLVKTLTKITRYYIKDGIPYFVINHKPYRVESGETRVIPNKDGTVAITNISPDWTVREAKIPSGQLKEEEVVRIVRPTTITFENLVKELPKVNSYYIRMGIPYFIINNQPHRVESGVTQVTPNDDGTISIVNIRPDGSVKEAKVSS</sequence>
<dbReference type="Pfam" id="PF00024">
    <property type="entry name" value="PAN_1"/>
    <property type="match status" value="1"/>
</dbReference>
<dbReference type="InterPro" id="IPR000177">
    <property type="entry name" value="Apple"/>
</dbReference>
<keyword evidence="2" id="KW-0677">Repeat</keyword>
<evidence type="ECO:0000256" key="4">
    <source>
        <dbReference type="ARBA" id="ARBA00023180"/>
    </source>
</evidence>
<dbReference type="PROSITE" id="PS50948">
    <property type="entry name" value="PAN"/>
    <property type="match status" value="1"/>
</dbReference>
<dbReference type="Gene3D" id="2.10.25.10">
    <property type="entry name" value="Laminin"/>
    <property type="match status" value="1"/>
</dbReference>
<dbReference type="Pfam" id="PF19028">
    <property type="entry name" value="TSP1_spondin"/>
    <property type="match status" value="1"/>
</dbReference>
<dbReference type="InterPro" id="IPR003609">
    <property type="entry name" value="Pan_app"/>
</dbReference>
<dbReference type="SUPFAM" id="SSF57414">
    <property type="entry name" value="Hairpin loop containing domain-like"/>
    <property type="match status" value="1"/>
</dbReference>
<dbReference type="PROSITE" id="PS50092">
    <property type="entry name" value="TSP1"/>
    <property type="match status" value="1"/>
</dbReference>
<dbReference type="InterPro" id="IPR000082">
    <property type="entry name" value="SEA_dom"/>
</dbReference>
<protein>
    <submittedName>
        <fullName evidence="9">Putative LOC100572421 [Acyrthosiphon pisum]</fullName>
    </submittedName>
</protein>
<dbReference type="InterPro" id="IPR018247">
    <property type="entry name" value="EF_Hand_1_Ca_BS"/>
</dbReference>
<keyword evidence="1 6" id="KW-0732">Signal</keyword>
<evidence type="ECO:0000259" key="8">
    <source>
        <dbReference type="PROSITE" id="PS50948"/>
    </source>
</evidence>
<dbReference type="PROSITE" id="PS50024">
    <property type="entry name" value="SEA"/>
    <property type="match status" value="1"/>
</dbReference>
<dbReference type="PROSITE" id="PS00018">
    <property type="entry name" value="EF_HAND_1"/>
    <property type="match status" value="1"/>
</dbReference>
<dbReference type="SUPFAM" id="SSF82671">
    <property type="entry name" value="SEA domain"/>
    <property type="match status" value="1"/>
</dbReference>
<evidence type="ECO:0000259" key="7">
    <source>
        <dbReference type="PROSITE" id="PS50024"/>
    </source>
</evidence>
<feature type="compositionally biased region" description="Polar residues" evidence="5">
    <location>
        <begin position="978"/>
        <end position="989"/>
    </location>
</feature>
<feature type="region of interest" description="Disordered" evidence="5">
    <location>
        <begin position="966"/>
        <end position="989"/>
    </location>
</feature>
<accession>A0A0K2T870</accession>
<feature type="chain" id="PRO_5005487509" evidence="6">
    <location>
        <begin position="31"/>
        <end position="2369"/>
    </location>
</feature>
<evidence type="ECO:0000256" key="5">
    <source>
        <dbReference type="SAM" id="MobiDB-lite"/>
    </source>
</evidence>
<evidence type="ECO:0000313" key="9">
    <source>
        <dbReference type="EMBL" id="CDW22289.1"/>
    </source>
</evidence>
<evidence type="ECO:0000256" key="3">
    <source>
        <dbReference type="ARBA" id="ARBA00023157"/>
    </source>
</evidence>
<proteinExistence type="predicted"/>
<dbReference type="InterPro" id="IPR000884">
    <property type="entry name" value="TSP1_rpt"/>
</dbReference>
<evidence type="ECO:0000256" key="2">
    <source>
        <dbReference type="ARBA" id="ARBA00022737"/>
    </source>
</evidence>
<feature type="domain" description="Apple" evidence="8">
    <location>
        <begin position="248"/>
        <end position="318"/>
    </location>
</feature>
<feature type="signal peptide" evidence="6">
    <location>
        <begin position="1"/>
        <end position="30"/>
    </location>
</feature>
<dbReference type="Gene3D" id="2.20.100.10">
    <property type="entry name" value="Thrombospondin type-1 (TSP1) repeat"/>
    <property type="match status" value="1"/>
</dbReference>
<dbReference type="InterPro" id="IPR036383">
    <property type="entry name" value="TSP1_rpt_sf"/>
</dbReference>
<reference evidence="9" key="1">
    <citation type="submission" date="2014-05" db="EMBL/GenBank/DDBJ databases">
        <authorList>
            <person name="Chronopoulou M."/>
        </authorList>
    </citation>
    <scope>NUCLEOTIDE SEQUENCE</scope>
    <source>
        <tissue evidence="9">Whole organism</tissue>
    </source>
</reference>
<feature type="region of interest" description="Disordered" evidence="5">
    <location>
        <begin position="1856"/>
        <end position="1898"/>
    </location>
</feature>
<feature type="non-terminal residue" evidence="9">
    <location>
        <position position="2369"/>
    </location>
</feature>
<dbReference type="OrthoDB" id="7493297at2759"/>
<dbReference type="GO" id="GO:0006508">
    <property type="term" value="P:proteolysis"/>
    <property type="evidence" value="ECO:0007669"/>
    <property type="project" value="InterPro"/>
</dbReference>
<dbReference type="InterPro" id="IPR044004">
    <property type="entry name" value="TSP1_spondin_dom"/>
</dbReference>
<dbReference type="GO" id="GO:0005576">
    <property type="term" value="C:extracellular region"/>
    <property type="evidence" value="ECO:0007669"/>
    <property type="project" value="InterPro"/>
</dbReference>
<organism evidence="9">
    <name type="scientific">Lepeophtheirus salmonis</name>
    <name type="common">Salmon louse</name>
    <name type="synonym">Caligus salmonis</name>
    <dbReference type="NCBI Taxonomy" id="72036"/>
    <lineage>
        <taxon>Eukaryota</taxon>
        <taxon>Metazoa</taxon>
        <taxon>Ecdysozoa</taxon>
        <taxon>Arthropoda</taxon>
        <taxon>Crustacea</taxon>
        <taxon>Multicrustacea</taxon>
        <taxon>Hexanauplia</taxon>
        <taxon>Copepoda</taxon>
        <taxon>Siphonostomatoida</taxon>
        <taxon>Caligidae</taxon>
        <taxon>Lepeophtheirus</taxon>
    </lineage>
</organism>
<dbReference type="Pfam" id="PF14295">
    <property type="entry name" value="PAN_4"/>
    <property type="match status" value="1"/>
</dbReference>
<dbReference type="SUPFAM" id="SSF82895">
    <property type="entry name" value="TSP-1 type 1 repeat"/>
    <property type="match status" value="1"/>
</dbReference>
<keyword evidence="4" id="KW-0325">Glycoprotein</keyword>
<dbReference type="Gene3D" id="3.50.4.10">
    <property type="entry name" value="Hepatocyte Growth Factor"/>
    <property type="match status" value="2"/>
</dbReference>
<keyword evidence="3" id="KW-1015">Disulfide bond</keyword>